<sequence>MGGYWKLIESLNEMDTLLCLSACVYLPVQVGEKSSMIPRRIKWAPLEKPWAELVARYCVFVARKFVAISASSSQLLQSLLAMFNPGDVTRLCWADSSSAI</sequence>
<name>W2SXM1_NECAM</name>
<reference evidence="2" key="1">
    <citation type="journal article" date="2014" name="Nat. Genet.">
        <title>Genome of the human hookworm Necator americanus.</title>
        <authorList>
            <person name="Tang Y.T."/>
            <person name="Gao X."/>
            <person name="Rosa B.A."/>
            <person name="Abubucker S."/>
            <person name="Hallsworth-Pepin K."/>
            <person name="Martin J."/>
            <person name="Tyagi R."/>
            <person name="Heizer E."/>
            <person name="Zhang X."/>
            <person name="Bhonagiri-Palsikar V."/>
            <person name="Minx P."/>
            <person name="Warren W.C."/>
            <person name="Wang Q."/>
            <person name="Zhan B."/>
            <person name="Hotez P.J."/>
            <person name="Sternberg P.W."/>
            <person name="Dougall A."/>
            <person name="Gaze S.T."/>
            <person name="Mulvenna J."/>
            <person name="Sotillo J."/>
            <person name="Ranganathan S."/>
            <person name="Rabelo E.M."/>
            <person name="Wilson R.K."/>
            <person name="Felgner P.L."/>
            <person name="Bethony J."/>
            <person name="Hawdon J.M."/>
            <person name="Gasser R.B."/>
            <person name="Loukas A."/>
            <person name="Mitreva M."/>
        </authorList>
    </citation>
    <scope>NUCLEOTIDE SEQUENCE [LARGE SCALE GENOMIC DNA]</scope>
</reference>
<dbReference type="KEGG" id="nai:NECAME_00723"/>
<protein>
    <submittedName>
        <fullName evidence="1">Uncharacterized protein</fullName>
    </submittedName>
</protein>
<evidence type="ECO:0000313" key="2">
    <source>
        <dbReference type="Proteomes" id="UP000053676"/>
    </source>
</evidence>
<accession>W2SXM1</accession>
<keyword evidence="2" id="KW-1185">Reference proteome</keyword>
<proteinExistence type="predicted"/>
<dbReference type="Proteomes" id="UP000053676">
    <property type="component" value="Unassembled WGS sequence"/>
</dbReference>
<gene>
    <name evidence="1" type="ORF">NECAME_00723</name>
</gene>
<organism evidence="1 2">
    <name type="scientific">Necator americanus</name>
    <name type="common">Human hookworm</name>
    <dbReference type="NCBI Taxonomy" id="51031"/>
    <lineage>
        <taxon>Eukaryota</taxon>
        <taxon>Metazoa</taxon>
        <taxon>Ecdysozoa</taxon>
        <taxon>Nematoda</taxon>
        <taxon>Chromadorea</taxon>
        <taxon>Rhabditida</taxon>
        <taxon>Rhabditina</taxon>
        <taxon>Rhabditomorpha</taxon>
        <taxon>Strongyloidea</taxon>
        <taxon>Ancylostomatidae</taxon>
        <taxon>Bunostominae</taxon>
        <taxon>Necator</taxon>
    </lineage>
</organism>
<dbReference type="AlphaFoldDB" id="W2SXM1"/>
<dbReference type="EMBL" id="KI660422">
    <property type="protein sequence ID" value="ETN73636.1"/>
    <property type="molecule type" value="Genomic_DNA"/>
</dbReference>
<evidence type="ECO:0000313" key="1">
    <source>
        <dbReference type="EMBL" id="ETN73636.1"/>
    </source>
</evidence>